<feature type="region of interest" description="Disordered" evidence="6">
    <location>
        <begin position="60"/>
        <end position="159"/>
    </location>
</feature>
<organism evidence="8 9">
    <name type="scientific">Trichosporon asahii var. asahii (strain ATCC 90039 / CBS 2479 / JCM 2466 / KCTC 7840 / NBRC 103889/ NCYC 2677 / UAMH 7654)</name>
    <name type="common">Yeast</name>
    <dbReference type="NCBI Taxonomy" id="1186058"/>
    <lineage>
        <taxon>Eukaryota</taxon>
        <taxon>Fungi</taxon>
        <taxon>Dikarya</taxon>
        <taxon>Basidiomycota</taxon>
        <taxon>Agaricomycotina</taxon>
        <taxon>Tremellomycetes</taxon>
        <taxon>Trichosporonales</taxon>
        <taxon>Trichosporonaceae</taxon>
        <taxon>Trichosporon</taxon>
    </lineage>
</organism>
<proteinExistence type="predicted"/>
<dbReference type="GO" id="GO:0055091">
    <property type="term" value="P:phospholipid homeostasis"/>
    <property type="evidence" value="ECO:0007669"/>
    <property type="project" value="TreeGrafter"/>
</dbReference>
<evidence type="ECO:0000256" key="3">
    <source>
        <dbReference type="ARBA" id="ARBA00022692"/>
    </source>
</evidence>
<keyword evidence="3" id="KW-0812">Transmembrane</keyword>
<dbReference type="GeneID" id="25989883"/>
<dbReference type="PANTHER" id="PTHR34697:SF2">
    <property type="entry name" value="PHOSPHATIDYLGLYCEROL LYSYLTRANSFERASE"/>
    <property type="match status" value="1"/>
</dbReference>
<dbReference type="GO" id="GO:0005886">
    <property type="term" value="C:plasma membrane"/>
    <property type="evidence" value="ECO:0007669"/>
    <property type="project" value="UniProtKB-SubCell"/>
</dbReference>
<dbReference type="AlphaFoldDB" id="J5Q358"/>
<evidence type="ECO:0000313" key="8">
    <source>
        <dbReference type="EMBL" id="EJT45233.1"/>
    </source>
</evidence>
<accession>J5Q358</accession>
<comment type="caution">
    <text evidence="8">The sequence shown here is derived from an EMBL/GenBank/DDBJ whole genome shotgun (WGS) entry which is preliminary data.</text>
</comment>
<dbReference type="OrthoDB" id="2595275at2759"/>
<dbReference type="GO" id="GO:0016755">
    <property type="term" value="F:aminoacyltransferase activity"/>
    <property type="evidence" value="ECO:0007669"/>
    <property type="project" value="TreeGrafter"/>
</dbReference>
<keyword evidence="4" id="KW-1133">Transmembrane helix</keyword>
<sequence>MVLIRQPEIADPLDKRFNQDPFDPANVNSLWEHPSLQHLSLEFLQEDAKTTPRFSMNVIPASATAPDRPKASSESPRQESLYSSPSLTASTPPLTREPSLASSSVELRSPSSSSLEESTSTSTPASSITTSKAAARAAKRRARREINKEKRRAEEEAKAKKADLQGWEIALDGLKHPISAKRELRARRESIEKFQVPADRQVATRSGAPVPATDFSLEHNVASALTEELVSQYGGWSITFSDPSYRIWISCGKNAAISYKHVKGMFHHYAIVFGDPVCSSDVKKDILDQFQTYCRARRWRLAMVGVGAETAAIASAARWSTIQFANEQVVNPQSNAILDGTNGKRMLFTVKKMAKDGVLRMYNPADGRDAVLEAYLQGVYDECYASKEVAKGEASAYSTKLRVFDLPYLQTYFYTVDSDERPNGMATLMTVSPGRYLLDPVVAIPTAPAGTTDFLTVAAMGWLRRAGAEHMTFGLEPQRVIGSIEGLRKHWHGATRRVNAAAFDGFGFAGKKMLHDKFHPDPSRTEPLYVVLASSHSMTQADGALAICAATHIRAGPVLSRLVPWSKNHSRLDQEPEQPTPERD</sequence>
<dbReference type="InterPro" id="IPR024320">
    <property type="entry name" value="LPG_synthase_C"/>
</dbReference>
<feature type="compositionally biased region" description="Basic and acidic residues" evidence="6">
    <location>
        <begin position="144"/>
        <end position="159"/>
    </location>
</feature>
<evidence type="ECO:0000256" key="6">
    <source>
        <dbReference type="SAM" id="MobiDB-lite"/>
    </source>
</evidence>
<reference evidence="8 9" key="1">
    <citation type="journal article" date="2012" name="Eukaryot. Cell">
        <title>Draft genome sequence of CBS 2479, the standard type strain of Trichosporon asahii.</title>
        <authorList>
            <person name="Yang R.Y."/>
            <person name="Li H.T."/>
            <person name="Zhu H."/>
            <person name="Zhou G.P."/>
            <person name="Wang M."/>
            <person name="Wang L."/>
        </authorList>
    </citation>
    <scope>NUCLEOTIDE SEQUENCE [LARGE SCALE GENOMIC DNA]</scope>
    <source>
        <strain evidence="9">ATCC 90039 / CBS 2479 / JCM 2466 / KCTC 7840 / NCYC 2677 / UAMH 7654</strain>
    </source>
</reference>
<evidence type="ECO:0000259" key="7">
    <source>
        <dbReference type="Pfam" id="PF09924"/>
    </source>
</evidence>
<dbReference type="VEuPathDB" id="FungiDB:A1Q1_06371"/>
<dbReference type="InterPro" id="IPR051211">
    <property type="entry name" value="PG_lysyltransferase"/>
</dbReference>
<dbReference type="Proteomes" id="UP000002748">
    <property type="component" value="Unassembled WGS sequence"/>
</dbReference>
<dbReference type="HOGENOM" id="CLU_467071_0_0_1"/>
<dbReference type="RefSeq" id="XP_014176960.1">
    <property type="nucleotide sequence ID" value="XM_014321485.1"/>
</dbReference>
<comment type="subcellular location">
    <subcellularLocation>
        <location evidence="1">Cell membrane</location>
        <topology evidence="1">Multi-pass membrane protein</topology>
    </subcellularLocation>
</comment>
<keyword evidence="5" id="KW-0472">Membrane</keyword>
<gene>
    <name evidence="8" type="ORF">A1Q1_06371</name>
</gene>
<dbReference type="KEGG" id="tasa:A1Q1_06371"/>
<evidence type="ECO:0000256" key="5">
    <source>
        <dbReference type="ARBA" id="ARBA00023136"/>
    </source>
</evidence>
<keyword evidence="2" id="KW-1003">Cell membrane</keyword>
<evidence type="ECO:0000313" key="9">
    <source>
        <dbReference type="Proteomes" id="UP000002748"/>
    </source>
</evidence>
<feature type="domain" description="Phosphatidylglycerol lysyltransferase C-terminal" evidence="7">
    <location>
        <begin position="244"/>
        <end position="522"/>
    </location>
</feature>
<protein>
    <recommendedName>
        <fullName evidence="7">Phosphatidylglycerol lysyltransferase C-terminal domain-containing protein</fullName>
    </recommendedName>
</protein>
<dbReference type="Pfam" id="PF09924">
    <property type="entry name" value="LPG_synthase_C"/>
    <property type="match status" value="1"/>
</dbReference>
<dbReference type="PANTHER" id="PTHR34697">
    <property type="entry name" value="PHOSPHATIDYLGLYCEROL LYSYLTRANSFERASE"/>
    <property type="match status" value="1"/>
</dbReference>
<name>J5Q358_TRIAS</name>
<evidence type="ECO:0000256" key="2">
    <source>
        <dbReference type="ARBA" id="ARBA00022475"/>
    </source>
</evidence>
<evidence type="ECO:0000256" key="4">
    <source>
        <dbReference type="ARBA" id="ARBA00022989"/>
    </source>
</evidence>
<feature type="compositionally biased region" description="Low complexity" evidence="6">
    <location>
        <begin position="80"/>
        <end position="136"/>
    </location>
</feature>
<dbReference type="EMBL" id="ALBS01000331">
    <property type="protein sequence ID" value="EJT45233.1"/>
    <property type="molecule type" value="Genomic_DNA"/>
</dbReference>
<evidence type="ECO:0000256" key="1">
    <source>
        <dbReference type="ARBA" id="ARBA00004651"/>
    </source>
</evidence>